<organism evidence="1">
    <name type="scientific">marine sediment metagenome</name>
    <dbReference type="NCBI Taxonomy" id="412755"/>
    <lineage>
        <taxon>unclassified sequences</taxon>
        <taxon>metagenomes</taxon>
        <taxon>ecological metagenomes</taxon>
    </lineage>
</organism>
<comment type="caution">
    <text evidence="1">The sequence shown here is derived from an EMBL/GenBank/DDBJ whole genome shotgun (WGS) entry which is preliminary data.</text>
</comment>
<accession>A0A0F9GXH9</accession>
<protein>
    <submittedName>
        <fullName evidence="1">Uncharacterized protein</fullName>
    </submittedName>
</protein>
<reference evidence="1" key="1">
    <citation type="journal article" date="2015" name="Nature">
        <title>Complex archaea that bridge the gap between prokaryotes and eukaryotes.</title>
        <authorList>
            <person name="Spang A."/>
            <person name="Saw J.H."/>
            <person name="Jorgensen S.L."/>
            <person name="Zaremba-Niedzwiedzka K."/>
            <person name="Martijn J."/>
            <person name="Lind A.E."/>
            <person name="van Eijk R."/>
            <person name="Schleper C."/>
            <person name="Guy L."/>
            <person name="Ettema T.J."/>
        </authorList>
    </citation>
    <scope>NUCLEOTIDE SEQUENCE</scope>
</reference>
<feature type="non-terminal residue" evidence="1">
    <location>
        <position position="1"/>
    </location>
</feature>
<evidence type="ECO:0000313" key="1">
    <source>
        <dbReference type="EMBL" id="KKL95366.1"/>
    </source>
</evidence>
<name>A0A0F9GXH9_9ZZZZ</name>
<dbReference type="AlphaFoldDB" id="A0A0F9GXH9"/>
<sequence>QGRIPCVYVKGEYLNTGEIFEIQYWSVTLGGGDFGFPLKVDDASMLQFRFNWFANRRFLRYAGGG</sequence>
<dbReference type="EMBL" id="LAZR01018693">
    <property type="protein sequence ID" value="KKL95366.1"/>
    <property type="molecule type" value="Genomic_DNA"/>
</dbReference>
<proteinExistence type="predicted"/>
<gene>
    <name evidence="1" type="ORF">LCGC14_1855330</name>
</gene>